<feature type="compositionally biased region" description="Low complexity" evidence="1">
    <location>
        <begin position="590"/>
        <end position="599"/>
    </location>
</feature>
<dbReference type="Proteomes" id="UP000075809">
    <property type="component" value="Unassembled WGS sequence"/>
</dbReference>
<feature type="compositionally biased region" description="Basic and acidic residues" evidence="1">
    <location>
        <begin position="615"/>
        <end position="639"/>
    </location>
</feature>
<organism evidence="2 3">
    <name type="scientific">Mycetomoellerius zeteki</name>
    <dbReference type="NCBI Taxonomy" id="64791"/>
    <lineage>
        <taxon>Eukaryota</taxon>
        <taxon>Metazoa</taxon>
        <taxon>Ecdysozoa</taxon>
        <taxon>Arthropoda</taxon>
        <taxon>Hexapoda</taxon>
        <taxon>Insecta</taxon>
        <taxon>Pterygota</taxon>
        <taxon>Neoptera</taxon>
        <taxon>Endopterygota</taxon>
        <taxon>Hymenoptera</taxon>
        <taxon>Apocrita</taxon>
        <taxon>Aculeata</taxon>
        <taxon>Formicoidea</taxon>
        <taxon>Formicidae</taxon>
        <taxon>Myrmicinae</taxon>
        <taxon>Mycetomoellerius</taxon>
    </lineage>
</organism>
<feature type="region of interest" description="Disordered" evidence="1">
    <location>
        <begin position="668"/>
        <end position="692"/>
    </location>
</feature>
<feature type="compositionally biased region" description="Polar residues" evidence="1">
    <location>
        <begin position="1"/>
        <end position="13"/>
    </location>
</feature>
<feature type="compositionally biased region" description="Basic residues" evidence="1">
    <location>
        <begin position="45"/>
        <end position="57"/>
    </location>
</feature>
<accession>A0A151XGB7</accession>
<feature type="region of interest" description="Disordered" evidence="1">
    <location>
        <begin position="706"/>
        <end position="745"/>
    </location>
</feature>
<evidence type="ECO:0000313" key="3">
    <source>
        <dbReference type="Proteomes" id="UP000075809"/>
    </source>
</evidence>
<feature type="compositionally biased region" description="Basic and acidic residues" evidence="1">
    <location>
        <begin position="357"/>
        <end position="366"/>
    </location>
</feature>
<feature type="compositionally biased region" description="Polar residues" evidence="1">
    <location>
        <begin position="605"/>
        <end position="614"/>
    </location>
</feature>
<feature type="region of interest" description="Disordered" evidence="1">
    <location>
        <begin position="589"/>
        <end position="656"/>
    </location>
</feature>
<evidence type="ECO:0000256" key="1">
    <source>
        <dbReference type="SAM" id="MobiDB-lite"/>
    </source>
</evidence>
<feature type="compositionally biased region" description="Polar residues" evidence="1">
    <location>
        <begin position="724"/>
        <end position="736"/>
    </location>
</feature>
<keyword evidence="3" id="KW-1185">Reference proteome</keyword>
<gene>
    <name evidence="2" type="ORF">ALC60_01429</name>
</gene>
<name>A0A151XGB7_9HYME</name>
<feature type="region of interest" description="Disordered" evidence="1">
    <location>
        <begin position="345"/>
        <end position="476"/>
    </location>
</feature>
<proteinExistence type="predicted"/>
<dbReference type="InterPro" id="IPR016024">
    <property type="entry name" value="ARM-type_fold"/>
</dbReference>
<dbReference type="Gene3D" id="1.25.10.10">
    <property type="entry name" value="Leucine-rich Repeat Variant"/>
    <property type="match status" value="1"/>
</dbReference>
<protein>
    <recommendedName>
        <fullName evidence="4">TOG domain-containing protein</fullName>
    </recommendedName>
</protein>
<dbReference type="EMBL" id="KQ982169">
    <property type="protein sequence ID" value="KYQ59444.1"/>
    <property type="molecule type" value="Genomic_DNA"/>
</dbReference>
<evidence type="ECO:0000313" key="2">
    <source>
        <dbReference type="EMBL" id="KYQ59444.1"/>
    </source>
</evidence>
<feature type="compositionally biased region" description="Acidic residues" evidence="1">
    <location>
        <begin position="671"/>
        <end position="686"/>
    </location>
</feature>
<feature type="compositionally biased region" description="Basic and acidic residues" evidence="1">
    <location>
        <begin position="707"/>
        <end position="722"/>
    </location>
</feature>
<feature type="compositionally biased region" description="Polar residues" evidence="1">
    <location>
        <begin position="640"/>
        <end position="651"/>
    </location>
</feature>
<reference evidence="2 3" key="1">
    <citation type="submission" date="2015-09" db="EMBL/GenBank/DDBJ databases">
        <title>Trachymyrmex zeteki WGS genome.</title>
        <authorList>
            <person name="Nygaard S."/>
            <person name="Hu H."/>
            <person name="Boomsma J."/>
            <person name="Zhang G."/>
        </authorList>
    </citation>
    <scope>NUCLEOTIDE SEQUENCE [LARGE SCALE GENOMIC DNA]</scope>
    <source>
        <strain evidence="2">Tzet28-1</strain>
        <tissue evidence="2">Whole body</tissue>
    </source>
</reference>
<feature type="region of interest" description="Disordered" evidence="1">
    <location>
        <begin position="1"/>
        <end position="67"/>
    </location>
</feature>
<dbReference type="AlphaFoldDB" id="A0A151XGB7"/>
<evidence type="ECO:0008006" key="4">
    <source>
        <dbReference type="Google" id="ProtNLM"/>
    </source>
</evidence>
<dbReference type="InterPro" id="IPR011989">
    <property type="entry name" value="ARM-like"/>
</dbReference>
<dbReference type="SUPFAM" id="SSF48371">
    <property type="entry name" value="ARM repeat"/>
    <property type="match status" value="1"/>
</dbReference>
<feature type="region of interest" description="Disordered" evidence="1">
    <location>
        <begin position="303"/>
        <end position="322"/>
    </location>
</feature>
<sequence>MSGCLSSSMTGSTDAGPLQPQEEPASLPVARPSSLSEDNGSSARRGSRHRHQPRRRMTSAPPSGQAIQLTPLWEHVVRTRRFPSEVDTQATFIEISERLRDPEWEVRQHALRVLMDVLPTLNTDVVDKVMQPVVPELINNLGHPAPAVRKGALDTLRVYLVHSPNRENMVKNILHDGLNRPDAHNPFQTNVTTGVILSAPLLLFPSSNSPPPTTQILKDATIAFASRLVQVPHQEAVLKSLMKIRDAVGEEEFESYLADYDDKFKKNIDILSKIYNIKPIKKKQDKNRTQDIMKADKKEHVFDKSWDSDSDTSGIAEEEDEIPPSRVVLETEIKFNEETAITMTILEEKDDDDSEDNEVKKNKVDNNAKNGVIEEPSSADKRRTPRRVHFGGEIVKLRTPDSDDTESIEITPKTRIPLPVSPATKMPEMRRRPSSQPCSPHMEKRGPKRASRSASSSPKREYTHNAQLSPKKGILTKTGGPLIVINSGTEEMKNAKKIRKSSETILENEAPRITSSSQVINEISKKEEITLIQAASPSANSEDKLIKSKDEDDLSKSVQIAAIEASKNVSSMGEQAMILKRNDHVDAIDSNRSNVSEVSSRQERNYTTTKLSSPEQKKTLRDKDDSFELEKECLNEQKSENSLSHRSNSFPFGSPVNECNAQIDRLIGGDFIDDDDDNDDDNDDDERDVRTYGMITDDRAVTIVNGEGRKEWRSQHDKKEGNASEGNESVTCSSSEGEGKPQEPSWEELGLVGQEVLDDLHNKVKNRIFPRLINTNISCAYKFIT</sequence>